<dbReference type="RefSeq" id="YP_010776427.1">
    <property type="nucleotide sequence ID" value="NC_075034.1"/>
</dbReference>
<organism evidence="1 2">
    <name type="scientific">Powai lake megavirus</name>
    <dbReference type="NCBI Taxonomy" id="1842663"/>
    <lineage>
        <taxon>Viruses</taxon>
        <taxon>Varidnaviria</taxon>
        <taxon>Bamfordvirae</taxon>
        <taxon>Nucleocytoviricota</taxon>
        <taxon>Megaviricetes</taxon>
        <taxon>Imitervirales</taxon>
        <taxon>Mimiviridae</taxon>
        <taxon>Megamimivirinae</taxon>
        <taxon>Megavirus</taxon>
        <taxon>Megavirus powaiense</taxon>
    </lineage>
</organism>
<protein>
    <submittedName>
        <fullName evidence="1">Uncharacterized protein</fullName>
    </submittedName>
</protein>
<accession>A0A167RH42</accession>
<reference evidence="1 2" key="1">
    <citation type="journal article" date="2016" name="Genome Announc.">
        <title>Complete Genome Sequence of a New Megavirus Family Member Isolated from an Inland Water Lake for the First Time in India.</title>
        <authorList>
            <person name="Chatterjee A."/>
            <person name="Ali F."/>
            <person name="Bange D."/>
            <person name="Kondabagil K."/>
        </authorList>
    </citation>
    <scope>NUCLEOTIDE SEQUENCE [LARGE SCALE GENOMIC DNA]</scope>
    <source>
        <strain evidence="1">1</strain>
    </source>
</reference>
<keyword evidence="2" id="KW-1185">Reference proteome</keyword>
<dbReference type="GeneID" id="80513038"/>
<evidence type="ECO:0000313" key="1">
    <source>
        <dbReference type="EMBL" id="ANB50676.1"/>
    </source>
</evidence>
<dbReference type="EMBL" id="KU877344">
    <property type="protein sequence ID" value="ANB50676.1"/>
    <property type="molecule type" value="Genomic_DNA"/>
</dbReference>
<dbReference type="InterPro" id="IPR043845">
    <property type="entry name" value="DUF5864"/>
</dbReference>
<name>A0A167RH42_9VIRU</name>
<dbReference type="KEGG" id="vg:80513038"/>
<proteinExistence type="predicted"/>
<sequence>MYRFLLYYYYPIMSNIHNDSCDRINTSYRNELKIYKHNLKKNIIEKVDKLIDGKYPYNKYIKLTKNKKYLNYVQQVLKDHLFNHYQNLLYVISFRYKLTGKFLCIKFLHPKKYVKKIKCKFERLLKFAMKKDIKKLRVKSRINYNNKIYAETCTNVYNIIFQDSDVEFSYGLYECWSETAQDIVNKYCVYTNI</sequence>
<dbReference type="Pfam" id="PF19182">
    <property type="entry name" value="DUF5864"/>
    <property type="match status" value="1"/>
</dbReference>
<evidence type="ECO:0000313" key="2">
    <source>
        <dbReference type="Proteomes" id="UP000241365"/>
    </source>
</evidence>
<dbReference type="Proteomes" id="UP000241365">
    <property type="component" value="Segment"/>
</dbReference>